<dbReference type="EMBL" id="MU825856">
    <property type="protein sequence ID" value="KAJ7387978.1"/>
    <property type="molecule type" value="Genomic_DNA"/>
</dbReference>
<name>A0A9W9ZU82_9CNID</name>
<evidence type="ECO:0000313" key="3">
    <source>
        <dbReference type="EMBL" id="KAJ7387978.1"/>
    </source>
</evidence>
<evidence type="ECO:0000259" key="2">
    <source>
        <dbReference type="PROSITE" id="PS51398"/>
    </source>
</evidence>
<proteinExistence type="inferred from homology"/>
<dbReference type="InterPro" id="IPR008979">
    <property type="entry name" value="Galactose-bd-like_sf"/>
</dbReference>
<dbReference type="Proteomes" id="UP001163046">
    <property type="component" value="Unassembled WGS sequence"/>
</dbReference>
<gene>
    <name evidence="3" type="primary">NGLY1_7</name>
    <name evidence="3" type="ORF">OS493_040667</name>
</gene>
<dbReference type="AlphaFoldDB" id="A0A9W9ZU82"/>
<dbReference type="Gene3D" id="2.60.120.1020">
    <property type="entry name" value="Peptide N glycanase, PAW domain"/>
    <property type="match status" value="1"/>
</dbReference>
<comment type="similarity">
    <text evidence="1">Belongs to the transglutaminase-like superfamily. PNGase family.</text>
</comment>
<feature type="non-terminal residue" evidence="3">
    <location>
        <position position="1"/>
    </location>
</feature>
<evidence type="ECO:0000256" key="1">
    <source>
        <dbReference type="PROSITE-ProRule" id="PRU00731"/>
    </source>
</evidence>
<dbReference type="GO" id="GO:0006516">
    <property type="term" value="P:glycoprotein catabolic process"/>
    <property type="evidence" value="ECO:0007669"/>
    <property type="project" value="InterPro"/>
</dbReference>
<accession>A0A9W9ZU82</accession>
<dbReference type="InterPro" id="IPR006588">
    <property type="entry name" value="Peptide_N_glycanase_PAW_dom"/>
</dbReference>
<feature type="domain" description="PAW" evidence="2">
    <location>
        <begin position="34"/>
        <end position="122"/>
    </location>
</feature>
<dbReference type="PROSITE" id="PS51398">
    <property type="entry name" value="PAW"/>
    <property type="match status" value="1"/>
</dbReference>
<dbReference type="EC" id="3.5.1.52" evidence="3"/>
<dbReference type="InterPro" id="IPR038680">
    <property type="entry name" value="PAW_sf"/>
</dbReference>
<comment type="caution">
    <text evidence="3">The sequence shown here is derived from an EMBL/GenBank/DDBJ whole genome shotgun (WGS) entry which is preliminary data.</text>
</comment>
<dbReference type="OrthoDB" id="409136at2759"/>
<dbReference type="SUPFAM" id="SSF49785">
    <property type="entry name" value="Galactose-binding domain-like"/>
    <property type="match status" value="1"/>
</dbReference>
<keyword evidence="4" id="KW-1185">Reference proteome</keyword>
<keyword evidence="3" id="KW-0378">Hydrolase</keyword>
<organism evidence="3 4">
    <name type="scientific">Desmophyllum pertusum</name>
    <dbReference type="NCBI Taxonomy" id="174260"/>
    <lineage>
        <taxon>Eukaryota</taxon>
        <taxon>Metazoa</taxon>
        <taxon>Cnidaria</taxon>
        <taxon>Anthozoa</taxon>
        <taxon>Hexacorallia</taxon>
        <taxon>Scleractinia</taxon>
        <taxon>Caryophylliina</taxon>
        <taxon>Caryophylliidae</taxon>
        <taxon>Desmophyllum</taxon>
    </lineage>
</organism>
<sequence>RQRHLSEARRKVLLDRQVKELVEFFTIKSVHDGELQGRTSGSLAWRLLRGETKQQAEEEKHEPYIYKPTDEEIKEKRLRICFNCIMNKYLRGYDRKLDLSGWQSRVAAYSSISRKVEQDWKM</sequence>
<dbReference type="Pfam" id="PF04721">
    <property type="entry name" value="PAW"/>
    <property type="match status" value="1"/>
</dbReference>
<dbReference type="GO" id="GO:0000224">
    <property type="term" value="F:peptide-N4-(N-acetyl-beta-glucosaminyl)asparagine amidase activity"/>
    <property type="evidence" value="ECO:0007669"/>
    <property type="project" value="UniProtKB-EC"/>
</dbReference>
<protein>
    <submittedName>
        <fullName evidence="3">Peptide-N(4)-(N-acetyl-beta-glucosaminyl)asparagine amidase</fullName>
        <ecNumber evidence="3">3.5.1.52</ecNumber>
    </submittedName>
</protein>
<evidence type="ECO:0000313" key="4">
    <source>
        <dbReference type="Proteomes" id="UP001163046"/>
    </source>
</evidence>
<feature type="non-terminal residue" evidence="3">
    <location>
        <position position="122"/>
    </location>
</feature>
<reference evidence="3" key="1">
    <citation type="submission" date="2023-01" db="EMBL/GenBank/DDBJ databases">
        <title>Genome assembly of the deep-sea coral Lophelia pertusa.</title>
        <authorList>
            <person name="Herrera S."/>
            <person name="Cordes E."/>
        </authorList>
    </citation>
    <scope>NUCLEOTIDE SEQUENCE</scope>
    <source>
        <strain evidence="3">USNM1676648</strain>
        <tissue evidence="3">Polyp</tissue>
    </source>
</reference>
<dbReference type="GO" id="GO:0005737">
    <property type="term" value="C:cytoplasm"/>
    <property type="evidence" value="ECO:0007669"/>
    <property type="project" value="InterPro"/>
</dbReference>